<dbReference type="RefSeq" id="WP_227279618.1">
    <property type="nucleotide sequence ID" value="NZ_JAJDKR010000016.1"/>
</dbReference>
<accession>A0AAW4VVY9</accession>
<proteinExistence type="predicted"/>
<dbReference type="PANTHER" id="PTHR45766">
    <property type="entry name" value="DNA ANNEALING HELICASE AND ENDONUCLEASE ZRANB3 FAMILY MEMBER"/>
    <property type="match status" value="1"/>
</dbReference>
<evidence type="ECO:0000259" key="3">
    <source>
        <dbReference type="PROSITE" id="PS51194"/>
    </source>
</evidence>
<dbReference type="PROSITE" id="PS51194">
    <property type="entry name" value="HELICASE_CTER"/>
    <property type="match status" value="1"/>
</dbReference>
<sequence>MNYQEFLESKKKVKETDGIDIEVDDLNPVLFDYQKAIVKKALKKKRFALFEACGMGKTLQQLEWAHQVNRETNKPVLILAPLGVTVQTAYEEAPLLGYEVKVLRDDFSIDNGLYITNYEQLDNIDTSLFTGIVLDESSVLKNFTGKTRVQLTNAFKNTEYRLCCTATPAPNDLMELLNHADFLGIMSTAQALATYFINDMKTGSYRLKGHATKDFYRWCCNWSVNIESPKDLGYEADYYTLPKLIEQNIMIDIDVIDDNFEHGLFREIGTSATSFHKEKNRTADARAKKCAELAMKDDEQYLIWCDTNLEADLLKKYIPESVEVRGSDNPQRKERCALNFKNGKIRVLISKPKIFGYGMNFQKCHNVIFCGLTYSYENYHQALRRIYRFGQKQDVYSYIVLGTTEMHILETVNKKKELQHNLKNQMDMSVQEIQLLNFEGKEVNEVFQPKKIEMPNFL</sequence>
<dbReference type="Gene3D" id="3.40.50.300">
    <property type="entry name" value="P-loop containing nucleotide triphosphate hydrolases"/>
    <property type="match status" value="2"/>
</dbReference>
<keyword evidence="4" id="KW-0347">Helicase</keyword>
<dbReference type="AlphaFoldDB" id="A0AAW4VVY9"/>
<dbReference type="Proteomes" id="UP001198439">
    <property type="component" value="Unassembled WGS sequence"/>
</dbReference>
<dbReference type="InterPro" id="IPR027417">
    <property type="entry name" value="P-loop_NTPase"/>
</dbReference>
<name>A0AAW4VVY9_9FIRM</name>
<dbReference type="InterPro" id="IPR014001">
    <property type="entry name" value="Helicase_ATP-bd"/>
</dbReference>
<dbReference type="InterPro" id="IPR000330">
    <property type="entry name" value="SNF2_N"/>
</dbReference>
<evidence type="ECO:0000256" key="1">
    <source>
        <dbReference type="ARBA" id="ARBA00022801"/>
    </source>
</evidence>
<keyword evidence="4" id="KW-0067">ATP-binding</keyword>
<dbReference type="GO" id="GO:0031297">
    <property type="term" value="P:replication fork processing"/>
    <property type="evidence" value="ECO:0007669"/>
    <property type="project" value="TreeGrafter"/>
</dbReference>
<dbReference type="GO" id="GO:0006281">
    <property type="term" value="P:DNA repair"/>
    <property type="evidence" value="ECO:0007669"/>
    <property type="project" value="TreeGrafter"/>
</dbReference>
<evidence type="ECO:0000313" key="4">
    <source>
        <dbReference type="EMBL" id="MCB8610410.1"/>
    </source>
</evidence>
<dbReference type="PANTHER" id="PTHR45766:SF6">
    <property type="entry name" value="SWI_SNF-RELATED MATRIX-ASSOCIATED ACTIN-DEPENDENT REGULATOR OF CHROMATIN SUBFAMILY A-LIKE PROTEIN 1"/>
    <property type="match status" value="1"/>
</dbReference>
<dbReference type="Pfam" id="PF00176">
    <property type="entry name" value="SNF2-rel_dom"/>
    <property type="match status" value="1"/>
</dbReference>
<protein>
    <submittedName>
        <fullName evidence="4">DEAD/DEAH box helicase</fullName>
    </submittedName>
</protein>
<comment type="caution">
    <text evidence="4">The sequence shown here is derived from an EMBL/GenBank/DDBJ whole genome shotgun (WGS) entry which is preliminary data.</text>
</comment>
<reference evidence="4" key="1">
    <citation type="submission" date="2021-10" db="EMBL/GenBank/DDBJ databases">
        <title>Collection of gut derived symbiotic bacterial strains cultured from healthy donors.</title>
        <authorList>
            <person name="Lin H."/>
            <person name="Littmann E."/>
            <person name="Kohout C."/>
            <person name="Pamer E.G."/>
        </authorList>
    </citation>
    <scope>NUCLEOTIDE SEQUENCE</scope>
    <source>
        <strain evidence="4">DFI.4.48</strain>
    </source>
</reference>
<dbReference type="GO" id="GO:0016787">
    <property type="term" value="F:hydrolase activity"/>
    <property type="evidence" value="ECO:0007669"/>
    <property type="project" value="UniProtKB-KW"/>
</dbReference>
<keyword evidence="4" id="KW-0547">Nucleotide-binding</keyword>
<dbReference type="Pfam" id="PF00271">
    <property type="entry name" value="Helicase_C"/>
    <property type="match status" value="1"/>
</dbReference>
<dbReference type="GO" id="GO:0004386">
    <property type="term" value="F:helicase activity"/>
    <property type="evidence" value="ECO:0007669"/>
    <property type="project" value="UniProtKB-KW"/>
</dbReference>
<dbReference type="SUPFAM" id="SSF52540">
    <property type="entry name" value="P-loop containing nucleoside triphosphate hydrolases"/>
    <property type="match status" value="2"/>
</dbReference>
<dbReference type="EMBL" id="JAJDKZ010000017">
    <property type="protein sequence ID" value="MCB8610410.1"/>
    <property type="molecule type" value="Genomic_DNA"/>
</dbReference>
<dbReference type="SMART" id="SM00490">
    <property type="entry name" value="HELICc"/>
    <property type="match status" value="1"/>
</dbReference>
<dbReference type="SMART" id="SM00487">
    <property type="entry name" value="DEXDc"/>
    <property type="match status" value="1"/>
</dbReference>
<evidence type="ECO:0000313" key="5">
    <source>
        <dbReference type="Proteomes" id="UP001198439"/>
    </source>
</evidence>
<keyword evidence="1" id="KW-0378">Hydrolase</keyword>
<dbReference type="GO" id="GO:0005524">
    <property type="term" value="F:ATP binding"/>
    <property type="evidence" value="ECO:0007669"/>
    <property type="project" value="InterPro"/>
</dbReference>
<feature type="domain" description="Helicase ATP-binding" evidence="2">
    <location>
        <begin position="38"/>
        <end position="186"/>
    </location>
</feature>
<dbReference type="InterPro" id="IPR001650">
    <property type="entry name" value="Helicase_C-like"/>
</dbReference>
<organism evidence="4 5">
    <name type="scientific">Faecalibacillus faecis</name>
    <dbReference type="NCBI Taxonomy" id="1982628"/>
    <lineage>
        <taxon>Bacteria</taxon>
        <taxon>Bacillati</taxon>
        <taxon>Bacillota</taxon>
        <taxon>Erysipelotrichia</taxon>
        <taxon>Erysipelotrichales</taxon>
        <taxon>Coprobacillaceae</taxon>
        <taxon>Faecalibacillus</taxon>
    </lineage>
</organism>
<evidence type="ECO:0000259" key="2">
    <source>
        <dbReference type="PROSITE" id="PS51192"/>
    </source>
</evidence>
<feature type="domain" description="Helicase C-terminal" evidence="3">
    <location>
        <begin position="289"/>
        <end position="434"/>
    </location>
</feature>
<gene>
    <name evidence="4" type="ORF">LJD69_07360</name>
</gene>
<dbReference type="PROSITE" id="PS51192">
    <property type="entry name" value="HELICASE_ATP_BIND_1"/>
    <property type="match status" value="1"/>
</dbReference>